<keyword evidence="1" id="KW-0479">Metal-binding</keyword>
<keyword evidence="6" id="KW-0539">Nucleus</keyword>
<keyword evidence="9" id="KW-1185">Reference proteome</keyword>
<dbReference type="Gene3D" id="4.10.240.10">
    <property type="entry name" value="Zn(2)-C6 fungal-type DNA-binding domain"/>
    <property type="match status" value="1"/>
</dbReference>
<dbReference type="PROSITE" id="PS50048">
    <property type="entry name" value="ZN2_CY6_FUNGAL_2"/>
    <property type="match status" value="1"/>
</dbReference>
<evidence type="ECO:0000256" key="6">
    <source>
        <dbReference type="ARBA" id="ARBA00023242"/>
    </source>
</evidence>
<evidence type="ECO:0000256" key="1">
    <source>
        <dbReference type="ARBA" id="ARBA00022723"/>
    </source>
</evidence>
<dbReference type="InterPro" id="IPR021858">
    <property type="entry name" value="Fun_TF"/>
</dbReference>
<keyword evidence="4" id="KW-0238">DNA-binding</keyword>
<keyword evidence="5" id="KW-0804">Transcription</keyword>
<reference evidence="8 9" key="1">
    <citation type="submission" date="2024-07" db="EMBL/GenBank/DDBJ databases">
        <title>Section-level genome sequencing and comparative genomics of Aspergillus sections Usti and Cavernicolus.</title>
        <authorList>
            <consortium name="Lawrence Berkeley National Laboratory"/>
            <person name="Nybo J.L."/>
            <person name="Vesth T.C."/>
            <person name="Theobald S."/>
            <person name="Frisvad J.C."/>
            <person name="Larsen T.O."/>
            <person name="Kjaerboelling I."/>
            <person name="Rothschild-Mancinelli K."/>
            <person name="Lyhne E.K."/>
            <person name="Kogle M.E."/>
            <person name="Barry K."/>
            <person name="Clum A."/>
            <person name="Na H."/>
            <person name="Ledsgaard L."/>
            <person name="Lin J."/>
            <person name="Lipzen A."/>
            <person name="Kuo A."/>
            <person name="Riley R."/>
            <person name="Mondo S."/>
            <person name="LaButti K."/>
            <person name="Haridas S."/>
            <person name="Pangalinan J."/>
            <person name="Salamov A.A."/>
            <person name="Simmons B.A."/>
            <person name="Magnuson J.K."/>
            <person name="Chen J."/>
            <person name="Drula E."/>
            <person name="Henrissat B."/>
            <person name="Wiebenga A."/>
            <person name="Lubbers R.J."/>
            <person name="Gomes A.C."/>
            <person name="Macurrencykelacurrency M.R."/>
            <person name="Stajich J."/>
            <person name="Grigoriev I.V."/>
            <person name="Mortensen U.H."/>
            <person name="De vries R.P."/>
            <person name="Baker S.E."/>
            <person name="Andersen M.R."/>
        </authorList>
    </citation>
    <scope>NUCLEOTIDE SEQUENCE [LARGE SCALE GENOMIC DNA]</scope>
    <source>
        <strain evidence="8 9">CBS 756.74</strain>
    </source>
</reference>
<dbReference type="InterPro" id="IPR036864">
    <property type="entry name" value="Zn2-C6_fun-type_DNA-bd_sf"/>
</dbReference>
<gene>
    <name evidence="8" type="ORF">BJX68DRAFT_246730</name>
</gene>
<name>A0ABR4JJY9_9EURO</name>
<comment type="caution">
    <text evidence="8">The sequence shown here is derived from an EMBL/GenBank/DDBJ whole genome shotgun (WGS) entry which is preliminary data.</text>
</comment>
<keyword evidence="2" id="KW-0862">Zinc</keyword>
<dbReference type="SMART" id="SM00066">
    <property type="entry name" value="GAL4"/>
    <property type="match status" value="1"/>
</dbReference>
<dbReference type="InterPro" id="IPR001138">
    <property type="entry name" value="Zn2Cys6_DnaBD"/>
</dbReference>
<dbReference type="PANTHER" id="PTHR36206:SF16">
    <property type="entry name" value="TRANSCRIPTION FACTOR DOMAIN-CONTAINING PROTEIN-RELATED"/>
    <property type="match status" value="1"/>
</dbReference>
<dbReference type="PANTHER" id="PTHR36206">
    <property type="entry name" value="ASPERCRYPTIN BIOSYNTHESIS CLUSTER-SPECIFIC TRANSCRIPTION REGULATOR ATNN-RELATED"/>
    <property type="match status" value="1"/>
</dbReference>
<keyword evidence="3" id="KW-0805">Transcription regulation</keyword>
<evidence type="ECO:0000313" key="9">
    <source>
        <dbReference type="Proteomes" id="UP001610444"/>
    </source>
</evidence>
<evidence type="ECO:0000313" key="8">
    <source>
        <dbReference type="EMBL" id="KAL2840355.1"/>
    </source>
</evidence>
<evidence type="ECO:0000256" key="5">
    <source>
        <dbReference type="ARBA" id="ARBA00023163"/>
    </source>
</evidence>
<sequence length="553" mass="62454">MGSSKVPAARRTRSKTGCRTCRARHLKCDETPVACRNCSSTGRRCDGYDAQRLPPKLKAALKQPENQYLSPSSLGTGLDWAMTSDERRCLSYFQFHTVPTLLEFFDSALWQKLVLEMSRSEPPVYHAIVALSAIHQNSEENGMPLATPAPRAENPWHQFAEDQLARSIKLINQRRTSQDPRLREVILVCCLLFVLADLLRGFYENAFLHLQSGLRILRDLQLTGPVANPTSRQSLVEQCIVAAFAHLDILATHYDRVFPILRAHDQHIAHPPNAPTPFHTLPEARIAFDALLSAAYEFSAPCMGMTEEQVVASYSVLQAQQHEVWWQMNQFTHSFRPFYTTTYHKLSPKEQRGADIINLHLISLPVCLQTCLLGKNYAAMAHYTSDLETVCTLTEEIMSKFPERPSFTLEAGVLPPLYLSAILCVEYGIRWRAIELLRSWPHREGPFDSNWLASLAEEALRLDLHERCTTEPGFGEMAFVVNGSEGQVTASAMLQKLTRIRRQKIDMMLRTKRLESATLDDEWDPLNAVGPVKGMASWSCIKAFPARISIPHA</sequence>
<evidence type="ECO:0000259" key="7">
    <source>
        <dbReference type="PROSITE" id="PS50048"/>
    </source>
</evidence>
<dbReference type="InterPro" id="IPR052360">
    <property type="entry name" value="Transcr_Regulatory_Proteins"/>
</dbReference>
<dbReference type="SUPFAM" id="SSF57701">
    <property type="entry name" value="Zn2/Cys6 DNA-binding domain"/>
    <property type="match status" value="1"/>
</dbReference>
<dbReference type="Proteomes" id="UP001610444">
    <property type="component" value="Unassembled WGS sequence"/>
</dbReference>
<proteinExistence type="predicted"/>
<dbReference type="EMBL" id="JBFXLR010000066">
    <property type="protein sequence ID" value="KAL2840355.1"/>
    <property type="molecule type" value="Genomic_DNA"/>
</dbReference>
<evidence type="ECO:0000256" key="4">
    <source>
        <dbReference type="ARBA" id="ARBA00023125"/>
    </source>
</evidence>
<dbReference type="GeneID" id="98156857"/>
<feature type="domain" description="Zn(2)-C6 fungal-type" evidence="7">
    <location>
        <begin position="17"/>
        <end position="45"/>
    </location>
</feature>
<evidence type="ECO:0000256" key="2">
    <source>
        <dbReference type="ARBA" id="ARBA00022833"/>
    </source>
</evidence>
<dbReference type="Pfam" id="PF11951">
    <property type="entry name" value="Fungal_trans_2"/>
    <property type="match status" value="1"/>
</dbReference>
<dbReference type="Pfam" id="PF00172">
    <property type="entry name" value="Zn_clus"/>
    <property type="match status" value="1"/>
</dbReference>
<organism evidence="8 9">
    <name type="scientific">Aspergillus pseudodeflectus</name>
    <dbReference type="NCBI Taxonomy" id="176178"/>
    <lineage>
        <taxon>Eukaryota</taxon>
        <taxon>Fungi</taxon>
        <taxon>Dikarya</taxon>
        <taxon>Ascomycota</taxon>
        <taxon>Pezizomycotina</taxon>
        <taxon>Eurotiomycetes</taxon>
        <taxon>Eurotiomycetidae</taxon>
        <taxon>Eurotiales</taxon>
        <taxon>Aspergillaceae</taxon>
        <taxon>Aspergillus</taxon>
        <taxon>Aspergillus subgen. Nidulantes</taxon>
    </lineage>
</organism>
<protein>
    <recommendedName>
        <fullName evidence="7">Zn(2)-C6 fungal-type domain-containing protein</fullName>
    </recommendedName>
</protein>
<evidence type="ECO:0000256" key="3">
    <source>
        <dbReference type="ARBA" id="ARBA00023015"/>
    </source>
</evidence>
<dbReference type="RefSeq" id="XP_070894006.1">
    <property type="nucleotide sequence ID" value="XM_071041693.1"/>
</dbReference>
<accession>A0ABR4JJY9</accession>
<dbReference type="CDD" id="cd00067">
    <property type="entry name" value="GAL4"/>
    <property type="match status" value="1"/>
</dbReference>
<dbReference type="PROSITE" id="PS00463">
    <property type="entry name" value="ZN2_CY6_FUNGAL_1"/>
    <property type="match status" value="1"/>
</dbReference>